<gene>
    <name evidence="2" type="ORF">F0357_14820</name>
</gene>
<dbReference type="InterPro" id="IPR011051">
    <property type="entry name" value="RmlC_Cupin_sf"/>
</dbReference>
<dbReference type="InterPro" id="IPR014710">
    <property type="entry name" value="RmlC-like_jellyroll"/>
</dbReference>
<comment type="caution">
    <text evidence="2">The sequence shown here is derived from an EMBL/GenBank/DDBJ whole genome shotgun (WGS) entry which is preliminary data.</text>
</comment>
<dbReference type="InterPro" id="IPR013096">
    <property type="entry name" value="Cupin_2"/>
</dbReference>
<protein>
    <submittedName>
        <fullName evidence="2">Cupin domain-containing protein</fullName>
    </submittedName>
</protein>
<evidence type="ECO:0000313" key="2">
    <source>
        <dbReference type="EMBL" id="MQT13888.1"/>
    </source>
</evidence>
<feature type="domain" description="Cupin type-2" evidence="1">
    <location>
        <begin position="66"/>
        <end position="128"/>
    </location>
</feature>
<dbReference type="EMBL" id="VWNA01000001">
    <property type="protein sequence ID" value="MQT13888.1"/>
    <property type="molecule type" value="Genomic_DNA"/>
</dbReference>
<organism evidence="2 3">
    <name type="scientific">Segnochrobactrum spirostomi</name>
    <dbReference type="NCBI Taxonomy" id="2608987"/>
    <lineage>
        <taxon>Bacteria</taxon>
        <taxon>Pseudomonadati</taxon>
        <taxon>Pseudomonadota</taxon>
        <taxon>Alphaproteobacteria</taxon>
        <taxon>Hyphomicrobiales</taxon>
        <taxon>Segnochrobactraceae</taxon>
        <taxon>Segnochrobactrum</taxon>
    </lineage>
</organism>
<evidence type="ECO:0000313" key="3">
    <source>
        <dbReference type="Proteomes" id="UP000332515"/>
    </source>
</evidence>
<dbReference type="Gene3D" id="2.60.120.10">
    <property type="entry name" value="Jelly Rolls"/>
    <property type="match status" value="1"/>
</dbReference>
<proteinExistence type="predicted"/>
<dbReference type="SUPFAM" id="SSF51182">
    <property type="entry name" value="RmlC-like cupins"/>
    <property type="match status" value="1"/>
</dbReference>
<evidence type="ECO:0000259" key="1">
    <source>
        <dbReference type="Pfam" id="PF07883"/>
    </source>
</evidence>
<sequence>METAVKKTTLLAFIVLAAAPRAGVAGDDVINGEPVPFKPAPAESTLLMRHVEGGTEYVVFRSARGPGLRSPIHRHTSPAYSCVVEGEATVYMEGSAPHRYVAGECFWMPSGVRMANVNTGSKRVVLYDNFSLPVGTPYWQIDEDMAKHLDHQWDAPKTAPKTTP</sequence>
<keyword evidence="3" id="KW-1185">Reference proteome</keyword>
<name>A0A6A7Y797_9HYPH</name>
<dbReference type="AlphaFoldDB" id="A0A6A7Y797"/>
<reference evidence="2 3" key="1">
    <citation type="submission" date="2019-09" db="EMBL/GenBank/DDBJ databases">
        <title>Segnochrobactrum spirostomi gen. nov., sp. nov., isolated from the ciliate Spirostomum cf. yagiui and description of a novel family, Segnochrobactraceae fam. nov. within the order Rhizobiales of the class Alphaproteobacteria.</title>
        <authorList>
            <person name="Akter S."/>
            <person name="Shazib S.U.A."/>
            <person name="Shin M.K."/>
        </authorList>
    </citation>
    <scope>NUCLEOTIDE SEQUENCE [LARGE SCALE GENOMIC DNA]</scope>
    <source>
        <strain evidence="2 3">Sp-1</strain>
    </source>
</reference>
<accession>A0A6A7Y797</accession>
<dbReference type="Pfam" id="PF07883">
    <property type="entry name" value="Cupin_2"/>
    <property type="match status" value="1"/>
</dbReference>
<dbReference type="Proteomes" id="UP000332515">
    <property type="component" value="Unassembled WGS sequence"/>
</dbReference>